<dbReference type="Pfam" id="PF13344">
    <property type="entry name" value="Hydrolase_6"/>
    <property type="match status" value="1"/>
</dbReference>
<evidence type="ECO:0000256" key="1">
    <source>
        <dbReference type="SAM" id="MobiDB-lite"/>
    </source>
</evidence>
<name>A0ABP0GD23_CLALP</name>
<evidence type="ECO:0000313" key="3">
    <source>
        <dbReference type="Proteomes" id="UP001642483"/>
    </source>
</evidence>
<dbReference type="InterPro" id="IPR006357">
    <property type="entry name" value="HAD-SF_hydro_IIA"/>
</dbReference>
<dbReference type="InterPro" id="IPR036412">
    <property type="entry name" value="HAD-like_sf"/>
</dbReference>
<dbReference type="EMBL" id="CAWYQH010000108">
    <property type="protein sequence ID" value="CAK8688050.1"/>
    <property type="molecule type" value="Genomic_DNA"/>
</dbReference>
<protein>
    <recommendedName>
        <fullName evidence="4">Cat eye syndrome critical region protein 5</fullName>
    </recommendedName>
</protein>
<dbReference type="PANTHER" id="PTHR14269:SF4">
    <property type="entry name" value="CAT EYE SYNDROME CRITICAL REGION PROTEIN 5"/>
    <property type="match status" value="1"/>
</dbReference>
<proteinExistence type="predicted"/>
<sequence>MSTSLFQRVVAAHRHHIRRCNHCFQSSTAPEPGFGLLFDIDGVLIRGKKPILAAKRAFQNKLLNGNGKFRVPTVFVTNAGNALAKTKAEQLSDILDIEITSDPVMMSHSPLRMFEEYHDKCVLLSGQGPVEEIAKKIGFTNTVTIEKIREAYPNLDMVDHQRRPKTVPNNAHKNIPKIEAIVLFGEPVRWETNLQLLIDVLLTHGVLENPVCEFANNEHHLPILACNMDLLWMSDSHMPRFGHGTFLHCLESVYQKLVGRPLTYTALMGKPSEITYYYAEKLIMRQAASMGLKLPIKTLYAIGDNPMADIYGANLYNKRLKESQQLEQRKVVNEPHSPAHPSSLRKVHPSTRSLTTSAALGQDSDVTSQSRSVLSQRQVETCESILVCTGVYSPLPGGSSYQIPPVFHGPRDMEFDVSLCMPSHITNDVDSALDYIFERESFHSQVSS</sequence>
<reference evidence="2 3" key="1">
    <citation type="submission" date="2024-02" db="EMBL/GenBank/DDBJ databases">
        <authorList>
            <person name="Daric V."/>
            <person name="Darras S."/>
        </authorList>
    </citation>
    <scope>NUCLEOTIDE SEQUENCE [LARGE SCALE GENOMIC DNA]</scope>
</reference>
<dbReference type="NCBIfam" id="TIGR01460">
    <property type="entry name" value="HAD-SF-IIA"/>
    <property type="match status" value="1"/>
</dbReference>
<dbReference type="SUPFAM" id="SSF56784">
    <property type="entry name" value="HAD-like"/>
    <property type="match status" value="1"/>
</dbReference>
<dbReference type="PANTHER" id="PTHR14269">
    <property type="entry name" value="CDP-DIACYLGLYCEROL--GLYCEROL-3-PHOSPHATE 3-PHOSPHATIDYLTRANSFERASE-RELATED"/>
    <property type="match status" value="1"/>
</dbReference>
<dbReference type="InterPro" id="IPR006353">
    <property type="entry name" value="HAD-SF_hydro_IIA_CECR5"/>
</dbReference>
<dbReference type="Gene3D" id="3.40.50.1000">
    <property type="entry name" value="HAD superfamily/HAD-like"/>
    <property type="match status" value="2"/>
</dbReference>
<organism evidence="2 3">
    <name type="scientific">Clavelina lepadiformis</name>
    <name type="common">Light-bulb sea squirt</name>
    <name type="synonym">Ascidia lepadiformis</name>
    <dbReference type="NCBI Taxonomy" id="159417"/>
    <lineage>
        <taxon>Eukaryota</taxon>
        <taxon>Metazoa</taxon>
        <taxon>Chordata</taxon>
        <taxon>Tunicata</taxon>
        <taxon>Ascidiacea</taxon>
        <taxon>Aplousobranchia</taxon>
        <taxon>Clavelinidae</taxon>
        <taxon>Clavelina</taxon>
    </lineage>
</organism>
<dbReference type="InterPro" id="IPR050324">
    <property type="entry name" value="CDP-alcohol_PTase-I"/>
</dbReference>
<comment type="caution">
    <text evidence="2">The sequence shown here is derived from an EMBL/GenBank/DDBJ whole genome shotgun (WGS) entry which is preliminary data.</text>
</comment>
<evidence type="ECO:0000313" key="2">
    <source>
        <dbReference type="EMBL" id="CAK8688050.1"/>
    </source>
</evidence>
<keyword evidence="3" id="KW-1185">Reference proteome</keyword>
<accession>A0ABP0GD23</accession>
<gene>
    <name evidence="2" type="ORF">CVLEPA_LOCUS20088</name>
</gene>
<dbReference type="Proteomes" id="UP001642483">
    <property type="component" value="Unassembled WGS sequence"/>
</dbReference>
<dbReference type="InterPro" id="IPR023214">
    <property type="entry name" value="HAD_sf"/>
</dbReference>
<dbReference type="NCBIfam" id="TIGR01456">
    <property type="entry name" value="CECR5"/>
    <property type="match status" value="1"/>
</dbReference>
<evidence type="ECO:0008006" key="4">
    <source>
        <dbReference type="Google" id="ProtNLM"/>
    </source>
</evidence>
<feature type="compositionally biased region" description="Polar residues" evidence="1">
    <location>
        <begin position="350"/>
        <end position="367"/>
    </location>
</feature>
<feature type="region of interest" description="Disordered" evidence="1">
    <location>
        <begin position="326"/>
        <end position="373"/>
    </location>
</feature>